<dbReference type="SUPFAM" id="SSF109604">
    <property type="entry name" value="HD-domain/PDEase-like"/>
    <property type="match status" value="1"/>
</dbReference>
<dbReference type="EMBL" id="MGGW01000004">
    <property type="protein sequence ID" value="OGM55223.1"/>
    <property type="molecule type" value="Genomic_DNA"/>
</dbReference>
<dbReference type="Pfam" id="PF13023">
    <property type="entry name" value="HD_3"/>
    <property type="match status" value="1"/>
</dbReference>
<dbReference type="GO" id="GO:0005737">
    <property type="term" value="C:cytoplasm"/>
    <property type="evidence" value="ECO:0007669"/>
    <property type="project" value="TreeGrafter"/>
</dbReference>
<evidence type="ECO:0000256" key="4">
    <source>
        <dbReference type="ARBA" id="ARBA00011738"/>
    </source>
</evidence>
<evidence type="ECO:0000259" key="8">
    <source>
        <dbReference type="SMART" id="SM00471"/>
    </source>
</evidence>
<gene>
    <name evidence="9" type="ORF">A3E44_02980</name>
</gene>
<comment type="catalytic activity">
    <reaction evidence="1">
        <text>a 2'-deoxyribonucleoside 5'-phosphate + H2O = a 2'-deoxyribonucleoside + phosphate</text>
        <dbReference type="Rhea" id="RHEA:36167"/>
        <dbReference type="ChEBI" id="CHEBI:15377"/>
        <dbReference type="ChEBI" id="CHEBI:18274"/>
        <dbReference type="ChEBI" id="CHEBI:43474"/>
        <dbReference type="ChEBI" id="CHEBI:65317"/>
        <dbReference type="EC" id="3.1.3.89"/>
    </reaction>
</comment>
<dbReference type="AlphaFoldDB" id="A0A1F8ATZ6"/>
<dbReference type="InterPro" id="IPR003607">
    <property type="entry name" value="HD/PDEase_dom"/>
</dbReference>
<proteinExistence type="predicted"/>
<dbReference type="Proteomes" id="UP000178603">
    <property type="component" value="Unassembled WGS sequence"/>
</dbReference>
<dbReference type="EC" id="3.1.3.89" evidence="5"/>
<dbReference type="PANTHER" id="PTHR11845:SF13">
    <property type="entry name" value="5'-DEOXYNUCLEOTIDASE HDDC2"/>
    <property type="match status" value="1"/>
</dbReference>
<evidence type="ECO:0000256" key="1">
    <source>
        <dbReference type="ARBA" id="ARBA00001638"/>
    </source>
</evidence>
<dbReference type="GO" id="GO:0046872">
    <property type="term" value="F:metal ion binding"/>
    <property type="evidence" value="ECO:0007669"/>
    <property type="project" value="UniProtKB-KW"/>
</dbReference>
<dbReference type="PANTHER" id="PTHR11845">
    <property type="entry name" value="5'-DEOXYNUCLEOTIDASE HDDC2"/>
    <property type="match status" value="1"/>
</dbReference>
<feature type="domain" description="HD/PDEase" evidence="8">
    <location>
        <begin position="30"/>
        <end position="148"/>
    </location>
</feature>
<accession>A0A1F8ATZ6</accession>
<dbReference type="SMART" id="SM00471">
    <property type="entry name" value="HDc"/>
    <property type="match status" value="1"/>
</dbReference>
<organism evidence="9 10">
    <name type="scientific">Candidatus Woesebacteria bacterium RIFCSPHIGHO2_12_FULL_41_24</name>
    <dbReference type="NCBI Taxonomy" id="1802510"/>
    <lineage>
        <taxon>Bacteria</taxon>
        <taxon>Candidatus Woeseibacteriota</taxon>
    </lineage>
</organism>
<evidence type="ECO:0000256" key="5">
    <source>
        <dbReference type="ARBA" id="ARBA00012964"/>
    </source>
</evidence>
<evidence type="ECO:0000256" key="7">
    <source>
        <dbReference type="ARBA" id="ARBA00022801"/>
    </source>
</evidence>
<comment type="cofactor">
    <cofactor evidence="3">
        <name>Co(2+)</name>
        <dbReference type="ChEBI" id="CHEBI:48828"/>
    </cofactor>
</comment>
<keyword evidence="7" id="KW-0378">Hydrolase</keyword>
<name>A0A1F8ATZ6_9BACT</name>
<protein>
    <recommendedName>
        <fullName evidence="5">5'-deoxynucleotidase</fullName>
        <ecNumber evidence="5">3.1.3.89</ecNumber>
    </recommendedName>
</protein>
<evidence type="ECO:0000256" key="2">
    <source>
        <dbReference type="ARBA" id="ARBA00001936"/>
    </source>
</evidence>
<evidence type="ECO:0000256" key="6">
    <source>
        <dbReference type="ARBA" id="ARBA00022723"/>
    </source>
</evidence>
<reference evidence="9 10" key="1">
    <citation type="journal article" date="2016" name="Nat. Commun.">
        <title>Thousands of microbial genomes shed light on interconnected biogeochemical processes in an aquifer system.</title>
        <authorList>
            <person name="Anantharaman K."/>
            <person name="Brown C.T."/>
            <person name="Hug L.A."/>
            <person name="Sharon I."/>
            <person name="Castelle C.J."/>
            <person name="Probst A.J."/>
            <person name="Thomas B.C."/>
            <person name="Singh A."/>
            <person name="Wilkins M.J."/>
            <person name="Karaoz U."/>
            <person name="Brodie E.L."/>
            <person name="Williams K.H."/>
            <person name="Hubbard S.S."/>
            <person name="Banfield J.F."/>
        </authorList>
    </citation>
    <scope>NUCLEOTIDE SEQUENCE [LARGE SCALE GENOMIC DNA]</scope>
</reference>
<comment type="cofactor">
    <cofactor evidence="2">
        <name>Mn(2+)</name>
        <dbReference type="ChEBI" id="CHEBI:29035"/>
    </cofactor>
</comment>
<keyword evidence="6" id="KW-0479">Metal-binding</keyword>
<evidence type="ECO:0000313" key="9">
    <source>
        <dbReference type="EMBL" id="OGM55223.1"/>
    </source>
</evidence>
<dbReference type="InterPro" id="IPR039356">
    <property type="entry name" value="YfbR/HDDC2"/>
</dbReference>
<comment type="caution">
    <text evidence="9">The sequence shown here is derived from an EMBL/GenBank/DDBJ whole genome shotgun (WGS) entry which is preliminary data.</text>
</comment>
<dbReference type="Gene3D" id="1.10.3210.10">
    <property type="entry name" value="Hypothetical protein af1432"/>
    <property type="match status" value="1"/>
</dbReference>
<dbReference type="InterPro" id="IPR006674">
    <property type="entry name" value="HD_domain"/>
</dbReference>
<dbReference type="GO" id="GO:0002953">
    <property type="term" value="F:5'-deoxynucleotidase activity"/>
    <property type="evidence" value="ECO:0007669"/>
    <property type="project" value="UniProtKB-EC"/>
</dbReference>
<sequence>MSKDLFALFREVGRLKRIKRTGWVLKGIKDSESVADHVFRTAFMCMVLGRKRKLDLIKLVNMALIHDLGETATSDIRYEEGKRIFASKDAKEKIEEDVLQMVLPSTGEKDYYLSLFYEFRDQTSDEARFLKEVEKLEMALQALEYQEFGVKPKLMDEFFENAAKYIKDKEIKKMFEKVRSFRS</sequence>
<comment type="subunit">
    <text evidence="4">Homodimer.</text>
</comment>
<evidence type="ECO:0000313" key="10">
    <source>
        <dbReference type="Proteomes" id="UP000178603"/>
    </source>
</evidence>
<evidence type="ECO:0000256" key="3">
    <source>
        <dbReference type="ARBA" id="ARBA00001941"/>
    </source>
</evidence>